<dbReference type="Proteomes" id="UP000324222">
    <property type="component" value="Unassembled WGS sequence"/>
</dbReference>
<protein>
    <submittedName>
        <fullName evidence="2">Uncharacterized protein</fullName>
    </submittedName>
</protein>
<sequence>MTAPCSSTSRVALSRHKTIVSRDYITTRFRAAPRARVPCRRRRRESRNNTAVKYHESAKKGQTDGFRPKNTKSEPIFLCGCGNATASGKQGTQLRMKLWLTWPGLAWPRPDAASRSAAAALSSGPHYLALLIHPSSGVVFYPAM</sequence>
<keyword evidence="3" id="KW-1185">Reference proteome</keyword>
<feature type="region of interest" description="Disordered" evidence="1">
    <location>
        <begin position="36"/>
        <end position="70"/>
    </location>
</feature>
<evidence type="ECO:0000256" key="1">
    <source>
        <dbReference type="SAM" id="MobiDB-lite"/>
    </source>
</evidence>
<reference evidence="2 3" key="1">
    <citation type="submission" date="2019-05" db="EMBL/GenBank/DDBJ databases">
        <title>Another draft genome of Portunus trituberculatus and its Hox gene families provides insights of decapod evolution.</title>
        <authorList>
            <person name="Jeong J.-H."/>
            <person name="Song I."/>
            <person name="Kim S."/>
            <person name="Choi T."/>
            <person name="Kim D."/>
            <person name="Ryu S."/>
            <person name="Kim W."/>
        </authorList>
    </citation>
    <scope>NUCLEOTIDE SEQUENCE [LARGE SCALE GENOMIC DNA]</scope>
    <source>
        <tissue evidence="2">Muscle</tissue>
    </source>
</reference>
<evidence type="ECO:0000313" key="3">
    <source>
        <dbReference type="Proteomes" id="UP000324222"/>
    </source>
</evidence>
<name>A0A5B7IUK6_PORTR</name>
<proteinExistence type="predicted"/>
<organism evidence="2 3">
    <name type="scientific">Portunus trituberculatus</name>
    <name type="common">Swimming crab</name>
    <name type="synonym">Neptunus trituberculatus</name>
    <dbReference type="NCBI Taxonomy" id="210409"/>
    <lineage>
        <taxon>Eukaryota</taxon>
        <taxon>Metazoa</taxon>
        <taxon>Ecdysozoa</taxon>
        <taxon>Arthropoda</taxon>
        <taxon>Crustacea</taxon>
        <taxon>Multicrustacea</taxon>
        <taxon>Malacostraca</taxon>
        <taxon>Eumalacostraca</taxon>
        <taxon>Eucarida</taxon>
        <taxon>Decapoda</taxon>
        <taxon>Pleocyemata</taxon>
        <taxon>Brachyura</taxon>
        <taxon>Eubrachyura</taxon>
        <taxon>Portunoidea</taxon>
        <taxon>Portunidae</taxon>
        <taxon>Portuninae</taxon>
        <taxon>Portunus</taxon>
    </lineage>
</organism>
<feature type="compositionally biased region" description="Basic and acidic residues" evidence="1">
    <location>
        <begin position="53"/>
        <end position="62"/>
    </location>
</feature>
<feature type="compositionally biased region" description="Basic residues" evidence="1">
    <location>
        <begin position="36"/>
        <end position="45"/>
    </location>
</feature>
<gene>
    <name evidence="2" type="ORF">E2C01_080116</name>
</gene>
<dbReference type="EMBL" id="VSRR010068152">
    <property type="protein sequence ID" value="MPC85346.1"/>
    <property type="molecule type" value="Genomic_DNA"/>
</dbReference>
<dbReference type="AlphaFoldDB" id="A0A5B7IUK6"/>
<evidence type="ECO:0000313" key="2">
    <source>
        <dbReference type="EMBL" id="MPC85346.1"/>
    </source>
</evidence>
<comment type="caution">
    <text evidence="2">The sequence shown here is derived from an EMBL/GenBank/DDBJ whole genome shotgun (WGS) entry which is preliminary data.</text>
</comment>
<accession>A0A5B7IUK6</accession>